<reference evidence="2 3" key="1">
    <citation type="journal article" date="2007" name="Nature">
        <title>Evolution of genes and genomes on the Drosophila phylogeny.</title>
        <authorList>
            <consortium name="Drosophila 12 Genomes Consortium"/>
            <person name="Clark A.G."/>
            <person name="Eisen M.B."/>
            <person name="Smith D.R."/>
            <person name="Bergman C.M."/>
            <person name="Oliver B."/>
            <person name="Markow T.A."/>
            <person name="Kaufman T.C."/>
            <person name="Kellis M."/>
            <person name="Gelbart W."/>
            <person name="Iyer V.N."/>
            <person name="Pollard D.A."/>
            <person name="Sackton T.B."/>
            <person name="Larracuente A.M."/>
            <person name="Singh N.D."/>
            <person name="Abad J.P."/>
            <person name="Abt D.N."/>
            <person name="Adryan B."/>
            <person name="Aguade M."/>
            <person name="Akashi H."/>
            <person name="Anderson W.W."/>
            <person name="Aquadro C.F."/>
            <person name="Ardell D.H."/>
            <person name="Arguello R."/>
            <person name="Artieri C.G."/>
            <person name="Barbash D.A."/>
            <person name="Barker D."/>
            <person name="Barsanti P."/>
            <person name="Batterham P."/>
            <person name="Batzoglou S."/>
            <person name="Begun D."/>
            <person name="Bhutkar A."/>
            <person name="Blanco E."/>
            <person name="Bosak S.A."/>
            <person name="Bradley R.K."/>
            <person name="Brand A.D."/>
            <person name="Brent M.R."/>
            <person name="Brooks A.N."/>
            <person name="Brown R.H."/>
            <person name="Butlin R.K."/>
            <person name="Caggese C."/>
            <person name="Calvi B.R."/>
            <person name="Bernardo de Carvalho A."/>
            <person name="Caspi A."/>
            <person name="Castrezana S."/>
            <person name="Celniker S.E."/>
            <person name="Chang J.L."/>
            <person name="Chapple C."/>
            <person name="Chatterji S."/>
            <person name="Chinwalla A."/>
            <person name="Civetta A."/>
            <person name="Clifton S.W."/>
            <person name="Comeron J.M."/>
            <person name="Costello J.C."/>
            <person name="Coyne J.A."/>
            <person name="Daub J."/>
            <person name="David R.G."/>
            <person name="Delcher A.L."/>
            <person name="Delehaunty K."/>
            <person name="Do C.B."/>
            <person name="Ebling H."/>
            <person name="Edwards K."/>
            <person name="Eickbush T."/>
            <person name="Evans J.D."/>
            <person name="Filipski A."/>
            <person name="Findeiss S."/>
            <person name="Freyhult E."/>
            <person name="Fulton L."/>
            <person name="Fulton R."/>
            <person name="Garcia A.C."/>
            <person name="Gardiner A."/>
            <person name="Garfield D.A."/>
            <person name="Garvin B.E."/>
            <person name="Gibson G."/>
            <person name="Gilbert D."/>
            <person name="Gnerre S."/>
            <person name="Godfrey J."/>
            <person name="Good R."/>
            <person name="Gotea V."/>
            <person name="Gravely B."/>
            <person name="Greenberg A.J."/>
            <person name="Griffiths-Jones S."/>
            <person name="Gross S."/>
            <person name="Guigo R."/>
            <person name="Gustafson E.A."/>
            <person name="Haerty W."/>
            <person name="Hahn M.W."/>
            <person name="Halligan D.L."/>
            <person name="Halpern A.L."/>
            <person name="Halter G.M."/>
            <person name="Han M.V."/>
            <person name="Heger A."/>
            <person name="Hillier L."/>
            <person name="Hinrichs A.S."/>
            <person name="Holmes I."/>
            <person name="Hoskins R.A."/>
            <person name="Hubisz M.J."/>
            <person name="Hultmark D."/>
            <person name="Huntley M.A."/>
            <person name="Jaffe D.B."/>
            <person name="Jagadeeshan S."/>
            <person name="Jeck W.R."/>
            <person name="Johnson J."/>
            <person name="Jones C.D."/>
            <person name="Jordan W.C."/>
            <person name="Karpen G.H."/>
            <person name="Kataoka E."/>
            <person name="Keightley P.D."/>
            <person name="Kheradpour P."/>
            <person name="Kirkness E.F."/>
            <person name="Koerich L.B."/>
            <person name="Kristiansen K."/>
            <person name="Kudrna D."/>
            <person name="Kulathinal R.J."/>
            <person name="Kumar S."/>
            <person name="Kwok R."/>
            <person name="Lander E."/>
            <person name="Langley C.H."/>
            <person name="Lapoint R."/>
            <person name="Lazzaro B.P."/>
            <person name="Lee S.J."/>
            <person name="Levesque L."/>
            <person name="Li R."/>
            <person name="Lin C.F."/>
            <person name="Lin M.F."/>
            <person name="Lindblad-Toh K."/>
            <person name="Llopart A."/>
            <person name="Long M."/>
            <person name="Low L."/>
            <person name="Lozovsky E."/>
            <person name="Lu J."/>
            <person name="Luo M."/>
            <person name="Machado C.A."/>
            <person name="Makalowski W."/>
            <person name="Marzo M."/>
            <person name="Matsuda M."/>
            <person name="Matzkin L."/>
            <person name="McAllister B."/>
            <person name="McBride C.S."/>
            <person name="McKernan B."/>
            <person name="McKernan K."/>
            <person name="Mendez-Lago M."/>
            <person name="Minx P."/>
            <person name="Mollenhauer M.U."/>
            <person name="Montooth K."/>
            <person name="Mount S.M."/>
            <person name="Mu X."/>
            <person name="Myers E."/>
            <person name="Negre B."/>
            <person name="Newfeld S."/>
            <person name="Nielsen R."/>
            <person name="Noor M.A."/>
            <person name="O'Grady P."/>
            <person name="Pachter L."/>
            <person name="Papaceit M."/>
            <person name="Parisi M.J."/>
            <person name="Parisi M."/>
            <person name="Parts L."/>
            <person name="Pedersen J.S."/>
            <person name="Pesole G."/>
            <person name="Phillippy A.M."/>
            <person name="Ponting C.P."/>
            <person name="Pop M."/>
            <person name="Porcelli D."/>
            <person name="Powell J.R."/>
            <person name="Prohaska S."/>
            <person name="Pruitt K."/>
            <person name="Puig M."/>
            <person name="Quesneville H."/>
            <person name="Ram K.R."/>
            <person name="Rand D."/>
            <person name="Rasmussen M.D."/>
            <person name="Reed L.K."/>
            <person name="Reenan R."/>
            <person name="Reily A."/>
            <person name="Remington K.A."/>
            <person name="Rieger T.T."/>
            <person name="Ritchie M.G."/>
            <person name="Robin C."/>
            <person name="Rogers Y.H."/>
            <person name="Rohde C."/>
            <person name="Rozas J."/>
            <person name="Rubenfield M.J."/>
            <person name="Ruiz A."/>
            <person name="Russo S."/>
            <person name="Salzberg S.L."/>
            <person name="Sanchez-Gracia A."/>
            <person name="Saranga D.J."/>
            <person name="Sato H."/>
            <person name="Schaeffer S.W."/>
            <person name="Schatz M.C."/>
            <person name="Schlenke T."/>
            <person name="Schwartz R."/>
            <person name="Segarra C."/>
            <person name="Singh R.S."/>
            <person name="Sirot L."/>
            <person name="Sirota M."/>
            <person name="Sisneros N.B."/>
            <person name="Smith C.D."/>
            <person name="Smith T.F."/>
            <person name="Spieth J."/>
            <person name="Stage D.E."/>
            <person name="Stark A."/>
            <person name="Stephan W."/>
            <person name="Strausberg R.L."/>
            <person name="Strempel S."/>
            <person name="Sturgill D."/>
            <person name="Sutton G."/>
            <person name="Sutton G.G."/>
            <person name="Tao W."/>
            <person name="Teichmann S."/>
            <person name="Tobari Y.N."/>
            <person name="Tomimura Y."/>
            <person name="Tsolas J.M."/>
            <person name="Valente V.L."/>
            <person name="Venter E."/>
            <person name="Venter J.C."/>
            <person name="Vicario S."/>
            <person name="Vieira F.G."/>
            <person name="Vilella A.J."/>
            <person name="Villasante A."/>
            <person name="Walenz B."/>
            <person name="Wang J."/>
            <person name="Wasserman M."/>
            <person name="Watts T."/>
            <person name="Wilson D."/>
            <person name="Wilson R.K."/>
            <person name="Wing R.A."/>
            <person name="Wolfner M.F."/>
            <person name="Wong A."/>
            <person name="Wong G.K."/>
            <person name="Wu C.I."/>
            <person name="Wu G."/>
            <person name="Yamamoto D."/>
            <person name="Yang H.P."/>
            <person name="Yang S.P."/>
            <person name="Yorke J.A."/>
            <person name="Yoshida K."/>
            <person name="Zdobnov E."/>
            <person name="Zhang P."/>
            <person name="Zhang Y."/>
            <person name="Zimin A.V."/>
            <person name="Baldwin J."/>
            <person name="Abdouelleil A."/>
            <person name="Abdulkadir J."/>
            <person name="Abebe A."/>
            <person name="Abera B."/>
            <person name="Abreu J."/>
            <person name="Acer S.C."/>
            <person name="Aftuck L."/>
            <person name="Alexander A."/>
            <person name="An P."/>
            <person name="Anderson E."/>
            <person name="Anderson S."/>
            <person name="Arachi H."/>
            <person name="Azer M."/>
            <person name="Bachantsang P."/>
            <person name="Barry A."/>
            <person name="Bayul T."/>
            <person name="Berlin A."/>
            <person name="Bessette D."/>
            <person name="Bloom T."/>
            <person name="Blye J."/>
            <person name="Boguslavskiy L."/>
            <person name="Bonnet C."/>
            <person name="Boukhgalter B."/>
            <person name="Bourzgui I."/>
            <person name="Brown A."/>
            <person name="Cahill P."/>
            <person name="Channer S."/>
            <person name="Cheshatsang Y."/>
            <person name="Chuda L."/>
            <person name="Citroen M."/>
            <person name="Collymore A."/>
            <person name="Cooke P."/>
            <person name="Costello M."/>
            <person name="D'Aco K."/>
            <person name="Daza R."/>
            <person name="De Haan G."/>
            <person name="DeGray S."/>
            <person name="DeMaso C."/>
            <person name="Dhargay N."/>
            <person name="Dooley K."/>
            <person name="Dooley E."/>
            <person name="Doricent M."/>
            <person name="Dorje P."/>
            <person name="Dorjee K."/>
            <person name="Dupes A."/>
            <person name="Elong R."/>
            <person name="Falk J."/>
            <person name="Farina A."/>
            <person name="Faro S."/>
            <person name="Ferguson D."/>
            <person name="Fisher S."/>
            <person name="Foley C.D."/>
            <person name="Franke A."/>
            <person name="Friedrich D."/>
            <person name="Gadbois L."/>
            <person name="Gearin G."/>
            <person name="Gearin C.R."/>
            <person name="Giannoukos G."/>
            <person name="Goode T."/>
            <person name="Graham J."/>
            <person name="Grandbois E."/>
            <person name="Grewal S."/>
            <person name="Gyaltsen K."/>
            <person name="Hafez N."/>
            <person name="Hagos B."/>
            <person name="Hall J."/>
            <person name="Henson C."/>
            <person name="Hollinger A."/>
            <person name="Honan T."/>
            <person name="Huard M.D."/>
            <person name="Hughes L."/>
            <person name="Hurhula B."/>
            <person name="Husby M.E."/>
            <person name="Kamat A."/>
            <person name="Kanga B."/>
            <person name="Kashin S."/>
            <person name="Khazanovich D."/>
            <person name="Kisner P."/>
            <person name="Lance K."/>
            <person name="Lara M."/>
            <person name="Lee W."/>
            <person name="Lennon N."/>
            <person name="Letendre F."/>
            <person name="LeVine R."/>
            <person name="Lipovsky A."/>
            <person name="Liu X."/>
            <person name="Liu J."/>
            <person name="Liu S."/>
            <person name="Lokyitsang T."/>
            <person name="Lokyitsang Y."/>
            <person name="Lubonja R."/>
            <person name="Lui A."/>
            <person name="MacDonald P."/>
            <person name="Magnisalis V."/>
            <person name="Maru K."/>
            <person name="Matthews C."/>
            <person name="McCusker W."/>
            <person name="McDonough S."/>
            <person name="Mehta T."/>
            <person name="Meldrim J."/>
            <person name="Meneus L."/>
            <person name="Mihai O."/>
            <person name="Mihalev A."/>
            <person name="Mihova T."/>
            <person name="Mittelman R."/>
            <person name="Mlenga V."/>
            <person name="Montmayeur A."/>
            <person name="Mulrain L."/>
            <person name="Navidi A."/>
            <person name="Naylor J."/>
            <person name="Negash T."/>
            <person name="Nguyen T."/>
            <person name="Nguyen N."/>
            <person name="Nicol R."/>
            <person name="Norbu C."/>
            <person name="Norbu N."/>
            <person name="Novod N."/>
            <person name="O'Neill B."/>
            <person name="Osman S."/>
            <person name="Markiewicz E."/>
            <person name="Oyono O.L."/>
            <person name="Patti C."/>
            <person name="Phunkhang P."/>
            <person name="Pierre F."/>
            <person name="Priest M."/>
            <person name="Raghuraman S."/>
            <person name="Rege F."/>
            <person name="Reyes R."/>
            <person name="Rise C."/>
            <person name="Rogov P."/>
            <person name="Ross K."/>
            <person name="Ryan E."/>
            <person name="Settipalli S."/>
            <person name="Shea T."/>
            <person name="Sherpa N."/>
            <person name="Shi L."/>
            <person name="Shih D."/>
            <person name="Sparrow T."/>
            <person name="Spaulding J."/>
            <person name="Stalker J."/>
            <person name="Stange-Thomann N."/>
            <person name="Stavropoulos S."/>
            <person name="Stone C."/>
            <person name="Strader C."/>
            <person name="Tesfaye S."/>
            <person name="Thomson T."/>
            <person name="Thoulutsang Y."/>
            <person name="Thoulutsang D."/>
            <person name="Topham K."/>
            <person name="Topping I."/>
            <person name="Tsamla T."/>
            <person name="Vassiliev H."/>
            <person name="Vo A."/>
            <person name="Wangchuk T."/>
            <person name="Wangdi T."/>
            <person name="Weiand M."/>
            <person name="Wilkinson J."/>
            <person name="Wilson A."/>
            <person name="Yadav S."/>
            <person name="Young G."/>
            <person name="Yu Q."/>
            <person name="Zembek L."/>
            <person name="Zhong D."/>
            <person name="Zimmer A."/>
            <person name="Zwirko Z."/>
            <person name="Jaffe D.B."/>
            <person name="Alvarez P."/>
            <person name="Brockman W."/>
            <person name="Butler J."/>
            <person name="Chin C."/>
            <person name="Gnerre S."/>
            <person name="Grabherr M."/>
            <person name="Kleber M."/>
            <person name="Mauceli E."/>
            <person name="MacCallum I."/>
        </authorList>
    </citation>
    <scope>NUCLEOTIDE SEQUENCE [LARGE SCALE GENOMIC DNA]</scope>
    <source>
        <strain evidence="3">Tucson 14024-0371.13</strain>
    </source>
</reference>
<dbReference type="GeneID" id="6503478"/>
<dbReference type="InParanoid" id="B3MSJ9"/>
<gene>
    <name evidence="2" type="primary">Dana\GF20786</name>
    <name evidence="2" type="synonym">dana_GLEANR_4039</name>
    <name evidence="2" type="ORF">GF20786</name>
</gene>
<feature type="signal peptide" evidence="1">
    <location>
        <begin position="1"/>
        <end position="22"/>
    </location>
</feature>
<name>B3MSJ9_DROAN</name>
<feature type="chain" id="PRO_5002793820" evidence="1">
    <location>
        <begin position="23"/>
        <end position="82"/>
    </location>
</feature>
<dbReference type="AlphaFoldDB" id="B3MSJ9"/>
<proteinExistence type="predicted"/>
<dbReference type="EMBL" id="CH902622">
    <property type="protein sequence ID" value="EDV34754.1"/>
    <property type="molecule type" value="Genomic_DNA"/>
</dbReference>
<evidence type="ECO:0000313" key="3">
    <source>
        <dbReference type="Proteomes" id="UP000007801"/>
    </source>
</evidence>
<dbReference type="KEGG" id="dan:6503478"/>
<dbReference type="HOGENOM" id="CLU_2560644_0_0_1"/>
<keyword evidence="1" id="KW-0732">Signal</keyword>
<organism evidence="2 3">
    <name type="scientific">Drosophila ananassae</name>
    <name type="common">Fruit fly</name>
    <dbReference type="NCBI Taxonomy" id="7217"/>
    <lineage>
        <taxon>Eukaryota</taxon>
        <taxon>Metazoa</taxon>
        <taxon>Ecdysozoa</taxon>
        <taxon>Arthropoda</taxon>
        <taxon>Hexapoda</taxon>
        <taxon>Insecta</taxon>
        <taxon>Pterygota</taxon>
        <taxon>Neoptera</taxon>
        <taxon>Endopterygota</taxon>
        <taxon>Diptera</taxon>
        <taxon>Brachycera</taxon>
        <taxon>Muscomorpha</taxon>
        <taxon>Ephydroidea</taxon>
        <taxon>Drosophilidae</taxon>
        <taxon>Drosophila</taxon>
        <taxon>Sophophora</taxon>
    </lineage>
</organism>
<evidence type="ECO:0000313" key="2">
    <source>
        <dbReference type="EMBL" id="EDV34754.1"/>
    </source>
</evidence>
<evidence type="ECO:0000256" key="1">
    <source>
        <dbReference type="SAM" id="SignalP"/>
    </source>
</evidence>
<sequence>MFAKTFVIAIILCACYLGMIQGQLPAPLGQVVGGVAPAAGGLTGGLGGGAAAGSLLQQGLDTVQHAGGTLHGSPGVLSLGGR</sequence>
<dbReference type="PROSITE" id="PS51257">
    <property type="entry name" value="PROKAR_LIPOPROTEIN"/>
    <property type="match status" value="1"/>
</dbReference>
<accession>B3MSJ9</accession>
<dbReference type="Proteomes" id="UP000007801">
    <property type="component" value="Unassembled WGS sequence"/>
</dbReference>
<protein>
    <submittedName>
        <fullName evidence="2">Uncharacterized protein</fullName>
    </submittedName>
</protein>
<keyword evidence="3" id="KW-1185">Reference proteome</keyword>